<keyword evidence="2" id="KW-1185">Reference proteome</keyword>
<sequence>MFWNDRQKLKKHGLLLDHAIDDDGRCRECGGACCRSFPSVPLTFEEYQRLTVLGSGRLHFSLTGRHLLIIENGCEFLSDGHCSIYEHRPDVCRRFFCSD</sequence>
<protein>
    <submittedName>
        <fullName evidence="1">YkgJ family cysteine cluster protein</fullName>
    </submittedName>
</protein>
<reference evidence="1" key="1">
    <citation type="submission" date="2020-12" db="EMBL/GenBank/DDBJ databases">
        <title>Geomonas sp. Red875, isolated from river sediment.</title>
        <authorList>
            <person name="Xu Z."/>
            <person name="Zhang Z."/>
            <person name="Masuda Y."/>
            <person name="Itoh H."/>
            <person name="Senoo K."/>
        </authorList>
    </citation>
    <scope>NUCLEOTIDE SEQUENCE</scope>
    <source>
        <strain evidence="1">Red875</strain>
    </source>
</reference>
<dbReference type="Pfam" id="PF03692">
    <property type="entry name" value="CxxCxxCC"/>
    <property type="match status" value="1"/>
</dbReference>
<dbReference type="EMBL" id="JAEMHM010000009">
    <property type="protein sequence ID" value="MBJ6725566.1"/>
    <property type="molecule type" value="Genomic_DNA"/>
</dbReference>
<accession>A0A8J7LYU4</accession>
<organism evidence="1 2">
    <name type="scientific">Geomesophilobacter sediminis</name>
    <dbReference type="NCBI Taxonomy" id="2798584"/>
    <lineage>
        <taxon>Bacteria</taxon>
        <taxon>Pseudomonadati</taxon>
        <taxon>Thermodesulfobacteriota</taxon>
        <taxon>Desulfuromonadia</taxon>
        <taxon>Geobacterales</taxon>
        <taxon>Geobacteraceae</taxon>
        <taxon>Geomesophilobacter</taxon>
    </lineage>
</organism>
<comment type="caution">
    <text evidence="1">The sequence shown here is derived from an EMBL/GenBank/DDBJ whole genome shotgun (WGS) entry which is preliminary data.</text>
</comment>
<evidence type="ECO:0000313" key="2">
    <source>
        <dbReference type="Proteomes" id="UP000636888"/>
    </source>
</evidence>
<proteinExistence type="predicted"/>
<dbReference type="Proteomes" id="UP000636888">
    <property type="component" value="Unassembled WGS sequence"/>
</dbReference>
<dbReference type="InterPro" id="IPR005358">
    <property type="entry name" value="Puta_zinc/iron-chelating_dom"/>
</dbReference>
<name>A0A8J7LYU4_9BACT</name>
<dbReference type="AlphaFoldDB" id="A0A8J7LYU4"/>
<dbReference type="RefSeq" id="WP_199384456.1">
    <property type="nucleotide sequence ID" value="NZ_JAEMHM010000009.1"/>
</dbReference>
<gene>
    <name evidence="1" type="ORF">JFN93_12670</name>
</gene>
<evidence type="ECO:0000313" key="1">
    <source>
        <dbReference type="EMBL" id="MBJ6725566.1"/>
    </source>
</evidence>